<feature type="domain" description="Peptidase metallopeptidase" evidence="12">
    <location>
        <begin position="128"/>
        <end position="252"/>
    </location>
</feature>
<feature type="repeat" description="Hemopexin" evidence="11">
    <location>
        <begin position="394"/>
        <end position="439"/>
    </location>
</feature>
<dbReference type="GO" id="GO:0031012">
    <property type="term" value="C:extracellular matrix"/>
    <property type="evidence" value="ECO:0007669"/>
    <property type="project" value="InterPro"/>
</dbReference>
<dbReference type="Proteomes" id="UP000791440">
    <property type="component" value="Unassembled WGS sequence"/>
</dbReference>
<evidence type="ECO:0000313" key="14">
    <source>
        <dbReference type="Proteomes" id="UP000791440"/>
    </source>
</evidence>
<dbReference type="PIRSF" id="PIRSF001191">
    <property type="entry name" value="Peptidase_M10A_matrix"/>
    <property type="match status" value="1"/>
</dbReference>
<dbReference type="GO" id="GO:0030198">
    <property type="term" value="P:extracellular matrix organization"/>
    <property type="evidence" value="ECO:0007669"/>
    <property type="project" value="TreeGrafter"/>
</dbReference>
<keyword evidence="10" id="KW-1015">Disulfide bond</keyword>
<dbReference type="Pfam" id="PF01471">
    <property type="entry name" value="PG_binding_1"/>
    <property type="match status" value="1"/>
</dbReference>
<dbReference type="InterPro" id="IPR021190">
    <property type="entry name" value="Pept_M10A"/>
</dbReference>
<dbReference type="CDD" id="cd00094">
    <property type="entry name" value="HX"/>
    <property type="match status" value="1"/>
</dbReference>
<dbReference type="GO" id="GO:0005615">
    <property type="term" value="C:extracellular space"/>
    <property type="evidence" value="ECO:0007669"/>
    <property type="project" value="TreeGrafter"/>
</dbReference>
<dbReference type="InterPro" id="IPR002477">
    <property type="entry name" value="Peptidoglycan-bd-like"/>
</dbReference>
<evidence type="ECO:0000256" key="10">
    <source>
        <dbReference type="ARBA" id="ARBA00023157"/>
    </source>
</evidence>
<protein>
    <recommendedName>
        <fullName evidence="12">Peptidase metallopeptidase domain-containing protein</fullName>
    </recommendedName>
</protein>
<keyword evidence="3" id="KW-0645">Protease</keyword>
<dbReference type="AlphaFoldDB" id="A0A921ZBB7"/>
<comment type="similarity">
    <text evidence="2">Belongs to the peptidase M10A family.</text>
</comment>
<dbReference type="SMART" id="SM00235">
    <property type="entry name" value="ZnMc"/>
    <property type="match status" value="1"/>
</dbReference>
<evidence type="ECO:0000256" key="2">
    <source>
        <dbReference type="ARBA" id="ARBA00010370"/>
    </source>
</evidence>
<keyword evidence="4" id="KW-0479">Metal-binding</keyword>
<name>A0A921ZBB7_MANSE</name>
<dbReference type="InterPro" id="IPR000585">
    <property type="entry name" value="Hemopexin-like_dom"/>
</dbReference>
<feature type="repeat" description="Hemopexin" evidence="11">
    <location>
        <begin position="440"/>
        <end position="489"/>
    </location>
</feature>
<keyword evidence="14" id="KW-1185">Reference proteome</keyword>
<dbReference type="EMBL" id="JH668448">
    <property type="protein sequence ID" value="KAG6453662.1"/>
    <property type="molecule type" value="Genomic_DNA"/>
</dbReference>
<keyword evidence="5" id="KW-0732">Signal</keyword>
<dbReference type="PANTHER" id="PTHR10201">
    <property type="entry name" value="MATRIX METALLOPROTEINASE"/>
    <property type="match status" value="1"/>
</dbReference>
<evidence type="ECO:0000256" key="7">
    <source>
        <dbReference type="ARBA" id="ARBA00022833"/>
    </source>
</evidence>
<evidence type="ECO:0000256" key="8">
    <source>
        <dbReference type="ARBA" id="ARBA00023049"/>
    </source>
</evidence>
<keyword evidence="8" id="KW-0482">Metalloprotease</keyword>
<dbReference type="Pfam" id="PF00413">
    <property type="entry name" value="Peptidase_M10"/>
    <property type="match status" value="2"/>
</dbReference>
<dbReference type="Pfam" id="PF00045">
    <property type="entry name" value="Hemopexin"/>
    <property type="match status" value="4"/>
</dbReference>
<keyword evidence="9" id="KW-0865">Zymogen</keyword>
<evidence type="ECO:0000256" key="11">
    <source>
        <dbReference type="PROSITE-ProRule" id="PRU01011"/>
    </source>
</evidence>
<dbReference type="GO" id="GO:0008270">
    <property type="term" value="F:zinc ion binding"/>
    <property type="evidence" value="ECO:0007669"/>
    <property type="project" value="InterPro"/>
</dbReference>
<evidence type="ECO:0000256" key="9">
    <source>
        <dbReference type="ARBA" id="ARBA00023145"/>
    </source>
</evidence>
<comment type="cofactor">
    <cofactor evidence="1">
        <name>Zn(2+)</name>
        <dbReference type="ChEBI" id="CHEBI:29105"/>
    </cofactor>
</comment>
<dbReference type="FunFam" id="2.110.10.10:FF:000007">
    <property type="entry name" value="stromelysin-3 isoform X2"/>
    <property type="match status" value="1"/>
</dbReference>
<reference evidence="13" key="1">
    <citation type="journal article" date="2016" name="Insect Biochem. Mol. Biol.">
        <title>Multifaceted biological insights from a draft genome sequence of the tobacco hornworm moth, Manduca sexta.</title>
        <authorList>
            <person name="Kanost M.R."/>
            <person name="Arrese E.L."/>
            <person name="Cao X."/>
            <person name="Chen Y.R."/>
            <person name="Chellapilla S."/>
            <person name="Goldsmith M.R."/>
            <person name="Grosse-Wilde E."/>
            <person name="Heckel D.G."/>
            <person name="Herndon N."/>
            <person name="Jiang H."/>
            <person name="Papanicolaou A."/>
            <person name="Qu J."/>
            <person name="Soulages J.L."/>
            <person name="Vogel H."/>
            <person name="Walters J."/>
            <person name="Waterhouse R.M."/>
            <person name="Ahn S.J."/>
            <person name="Almeida F.C."/>
            <person name="An C."/>
            <person name="Aqrawi P."/>
            <person name="Bretschneider A."/>
            <person name="Bryant W.B."/>
            <person name="Bucks S."/>
            <person name="Chao H."/>
            <person name="Chevignon G."/>
            <person name="Christen J.M."/>
            <person name="Clarke D.F."/>
            <person name="Dittmer N.T."/>
            <person name="Ferguson L.C.F."/>
            <person name="Garavelou S."/>
            <person name="Gordon K.H.J."/>
            <person name="Gunaratna R.T."/>
            <person name="Han Y."/>
            <person name="Hauser F."/>
            <person name="He Y."/>
            <person name="Heidel-Fischer H."/>
            <person name="Hirsh A."/>
            <person name="Hu Y."/>
            <person name="Jiang H."/>
            <person name="Kalra D."/>
            <person name="Klinner C."/>
            <person name="Konig C."/>
            <person name="Kovar C."/>
            <person name="Kroll A.R."/>
            <person name="Kuwar S.S."/>
            <person name="Lee S.L."/>
            <person name="Lehman R."/>
            <person name="Li K."/>
            <person name="Li Z."/>
            <person name="Liang H."/>
            <person name="Lovelace S."/>
            <person name="Lu Z."/>
            <person name="Mansfield J.H."/>
            <person name="McCulloch K.J."/>
            <person name="Mathew T."/>
            <person name="Morton B."/>
            <person name="Muzny D.M."/>
            <person name="Neunemann D."/>
            <person name="Ongeri F."/>
            <person name="Pauchet Y."/>
            <person name="Pu L.L."/>
            <person name="Pyrousis I."/>
            <person name="Rao X.J."/>
            <person name="Redding A."/>
            <person name="Roesel C."/>
            <person name="Sanchez-Gracia A."/>
            <person name="Schaack S."/>
            <person name="Shukla A."/>
            <person name="Tetreau G."/>
            <person name="Wang Y."/>
            <person name="Xiong G.H."/>
            <person name="Traut W."/>
            <person name="Walsh T.K."/>
            <person name="Worley K.C."/>
            <person name="Wu D."/>
            <person name="Wu W."/>
            <person name="Wu Y.Q."/>
            <person name="Zhang X."/>
            <person name="Zou Z."/>
            <person name="Zucker H."/>
            <person name="Briscoe A.D."/>
            <person name="Burmester T."/>
            <person name="Clem R.J."/>
            <person name="Feyereisen R."/>
            <person name="Grimmelikhuijzen C.J.P."/>
            <person name="Hamodrakas S.J."/>
            <person name="Hansson B.S."/>
            <person name="Huguet E."/>
            <person name="Jermiin L.S."/>
            <person name="Lan Q."/>
            <person name="Lehman H.K."/>
            <person name="Lorenzen M."/>
            <person name="Merzendorfer H."/>
            <person name="Michalopoulos I."/>
            <person name="Morton D.B."/>
            <person name="Muthukrishnan S."/>
            <person name="Oakeshott J.G."/>
            <person name="Palmer W."/>
            <person name="Park Y."/>
            <person name="Passarelli A.L."/>
            <person name="Rozas J."/>
            <person name="Schwartz L.M."/>
            <person name="Smith W."/>
            <person name="Southgate A."/>
            <person name="Vilcinskas A."/>
            <person name="Vogt R."/>
            <person name="Wang P."/>
            <person name="Werren J."/>
            <person name="Yu X.Q."/>
            <person name="Zhou J.J."/>
            <person name="Brown S.J."/>
            <person name="Scherer S.E."/>
            <person name="Richards S."/>
            <person name="Blissard G.W."/>
        </authorList>
    </citation>
    <scope>NUCLEOTIDE SEQUENCE</scope>
</reference>
<dbReference type="GO" id="GO:0004222">
    <property type="term" value="F:metalloendopeptidase activity"/>
    <property type="evidence" value="ECO:0007669"/>
    <property type="project" value="InterPro"/>
</dbReference>
<sequence>MRINNNVRRTGVMAVNMRNSLRILWTTVAAFVFLTRSSAAPTFGGPDKATMYLAQYGYLSPQVRNPSSGHIMDESSWRRAIAEFQSFAGLNATGELDEETSKVMSLPRCGVKDKVGFGESRAKRYALQGSRWRVKNLTYKISKYPSKLNHAEVDAELAKAFSVWTDYTDLTFTQKRSGQVHIEIRQVSISHISNLASHITSAVVAAHEFGHSLGLSHSDVRSALMAPFYRGFDPAFQLDQDDIQGIQALYGHKTQTDIGGGSVGGGGLVPSVPRATTQQPSAEDPALCADPRIDTIFNGADGSTFALYGHKTQTDIGGGSVGGGGLVPSVPRATTQQPSAEDPALCADPRIDTIFNGADGSTFVFKGEHYWRLTEDGVAAGYPRLISRAWPNLPGNIDAAFTYKNGKTYFFKGSKYWRYNGQKMDGDYPKEISEGFTGIPDNIDAALVWSGNGKIYFYKGSKFWRFDPAQRPPVKATYPKPLSNWDGIPDNIDAALQYTNGYTYFFKGGSYWRFNDRTFSVDADNPQFPRSTAFWWLGCSNAPRGTVGGNARLTDVSAAEDDVGDITFDAADSPESAGEGDRRSGASTACASLVLAWTALAALVSAQWATRA</sequence>
<dbReference type="SMART" id="SM00120">
    <property type="entry name" value="HX"/>
    <property type="match status" value="4"/>
</dbReference>
<organism evidence="13 14">
    <name type="scientific">Manduca sexta</name>
    <name type="common">Tobacco hawkmoth</name>
    <name type="synonym">Tobacco hornworm</name>
    <dbReference type="NCBI Taxonomy" id="7130"/>
    <lineage>
        <taxon>Eukaryota</taxon>
        <taxon>Metazoa</taxon>
        <taxon>Ecdysozoa</taxon>
        <taxon>Arthropoda</taxon>
        <taxon>Hexapoda</taxon>
        <taxon>Insecta</taxon>
        <taxon>Pterygota</taxon>
        <taxon>Neoptera</taxon>
        <taxon>Endopterygota</taxon>
        <taxon>Lepidoptera</taxon>
        <taxon>Glossata</taxon>
        <taxon>Ditrysia</taxon>
        <taxon>Bombycoidea</taxon>
        <taxon>Sphingidae</taxon>
        <taxon>Sphinginae</taxon>
        <taxon>Sphingini</taxon>
        <taxon>Manduca</taxon>
    </lineage>
</organism>
<dbReference type="GO" id="GO:0030574">
    <property type="term" value="P:collagen catabolic process"/>
    <property type="evidence" value="ECO:0007669"/>
    <property type="project" value="TreeGrafter"/>
</dbReference>
<evidence type="ECO:0000256" key="3">
    <source>
        <dbReference type="ARBA" id="ARBA00022670"/>
    </source>
</evidence>
<dbReference type="InterPro" id="IPR018486">
    <property type="entry name" value="Hemopexin_CS"/>
</dbReference>
<gene>
    <name evidence="13" type="ORF">O3G_MSEX008266</name>
</gene>
<keyword evidence="7" id="KW-0862">Zinc</keyword>
<dbReference type="InterPro" id="IPR001818">
    <property type="entry name" value="Pept_M10_metallopeptidase"/>
</dbReference>
<evidence type="ECO:0000256" key="4">
    <source>
        <dbReference type="ARBA" id="ARBA00022723"/>
    </source>
</evidence>
<evidence type="ECO:0000256" key="5">
    <source>
        <dbReference type="ARBA" id="ARBA00022729"/>
    </source>
</evidence>
<evidence type="ECO:0000259" key="12">
    <source>
        <dbReference type="SMART" id="SM00235"/>
    </source>
</evidence>
<dbReference type="GO" id="GO:0006508">
    <property type="term" value="P:proteolysis"/>
    <property type="evidence" value="ECO:0007669"/>
    <property type="project" value="UniProtKB-KW"/>
</dbReference>
<dbReference type="InterPro" id="IPR018487">
    <property type="entry name" value="Hemopexin-like_repeat"/>
</dbReference>
<feature type="repeat" description="Hemopexin" evidence="11">
    <location>
        <begin position="338"/>
        <end position="393"/>
    </location>
</feature>
<proteinExistence type="inferred from homology"/>
<dbReference type="PROSITE" id="PS00024">
    <property type="entry name" value="HEMOPEXIN"/>
    <property type="match status" value="1"/>
</dbReference>
<dbReference type="PROSITE" id="PS51642">
    <property type="entry name" value="HEMOPEXIN_2"/>
    <property type="match status" value="4"/>
</dbReference>
<dbReference type="PANTHER" id="PTHR10201:SF291">
    <property type="entry name" value="MATRIX METALLOPROTEINASE 1, ISOFORM C-RELATED"/>
    <property type="match status" value="1"/>
</dbReference>
<dbReference type="InterPro" id="IPR006026">
    <property type="entry name" value="Peptidase_Metallo"/>
</dbReference>
<evidence type="ECO:0000256" key="6">
    <source>
        <dbReference type="ARBA" id="ARBA00022801"/>
    </source>
</evidence>
<feature type="repeat" description="Hemopexin" evidence="11">
    <location>
        <begin position="490"/>
        <end position="539"/>
    </location>
</feature>
<reference evidence="13" key="2">
    <citation type="submission" date="2020-12" db="EMBL/GenBank/DDBJ databases">
        <authorList>
            <person name="Kanost M."/>
        </authorList>
    </citation>
    <scope>NUCLEOTIDE SEQUENCE</scope>
</reference>
<keyword evidence="6" id="KW-0378">Hydrolase</keyword>
<evidence type="ECO:0000256" key="1">
    <source>
        <dbReference type="ARBA" id="ARBA00001947"/>
    </source>
</evidence>
<accession>A0A921ZBB7</accession>
<comment type="caution">
    <text evidence="13">The sequence shown here is derived from an EMBL/GenBank/DDBJ whole genome shotgun (WGS) entry which is preliminary data.</text>
</comment>
<evidence type="ECO:0000313" key="13">
    <source>
        <dbReference type="EMBL" id="KAG6453662.1"/>
    </source>
</evidence>